<evidence type="ECO:0000313" key="1">
    <source>
        <dbReference type="EMBL" id="MAA21723.1"/>
    </source>
</evidence>
<name>A0A224Z525_9ACAR</name>
<dbReference type="GO" id="GO:0016706">
    <property type="term" value="F:2-oxoglutarate-dependent dioxygenase activity"/>
    <property type="evidence" value="ECO:0007669"/>
    <property type="project" value="TreeGrafter"/>
</dbReference>
<keyword evidence="1" id="KW-0675">Receptor</keyword>
<dbReference type="PANTHER" id="PTHR12480:SF19">
    <property type="entry name" value="CUPIN-LIKE DOMAIN-CONTAINING PROTEIN"/>
    <property type="match status" value="1"/>
</dbReference>
<accession>A0A224Z525</accession>
<sequence>MVSPAEDECPKAGIRVQKLRKRLRDLRERAVASGLSEDDVSAIVAEEATLATNGAVAPGERLLLKWAVIVAALAYAFFRHGVPDLSHDQCLVDSGAVFKEFTRPVLSCDFCREPTRVTELTGMSKEDFLRLGYADKPIVLRGGAAHWKAMKTFSYAFLRDVYRNTSDAFEENRRYCQFLGTATDFEDLEDFFSMPDSRANMSGPDEETWYVGWSNCDQRIVSILREHYTRPDFFPEDSEASIIDWIFIGYAGHGLKTHLDYVLRPSWQAQIRGSKTWTLLPPPECESVCVPSLQVTVRPGDIILVNTNHWYHSTLVEPGEMSITIGSEYD</sequence>
<dbReference type="PANTHER" id="PTHR12480">
    <property type="entry name" value="ARGININE DEMETHYLASE AND LYSYL-HYDROXYLASE JMJD"/>
    <property type="match status" value="1"/>
</dbReference>
<dbReference type="EMBL" id="GFPF01010577">
    <property type="protein sequence ID" value="MAA21723.1"/>
    <property type="molecule type" value="Transcribed_RNA"/>
</dbReference>
<dbReference type="Gene3D" id="2.60.120.650">
    <property type="entry name" value="Cupin"/>
    <property type="match status" value="1"/>
</dbReference>
<reference evidence="1" key="1">
    <citation type="journal article" date="2017" name="Parasit. Vectors">
        <title>Sialotranscriptomics of Rhipicephalus zambeziensis reveals intricate expression profiles of secretory proteins and suggests tight temporal transcriptional regulation during blood-feeding.</title>
        <authorList>
            <person name="de Castro M.H."/>
            <person name="de Klerk D."/>
            <person name="Pienaar R."/>
            <person name="Rees D.J.G."/>
            <person name="Mans B.J."/>
        </authorList>
    </citation>
    <scope>NUCLEOTIDE SEQUENCE</scope>
    <source>
        <tissue evidence="1">Salivary glands</tissue>
    </source>
</reference>
<dbReference type="InterPro" id="IPR050910">
    <property type="entry name" value="JMJD6_ArgDemeth/LysHydrox"/>
</dbReference>
<dbReference type="SUPFAM" id="SSF51197">
    <property type="entry name" value="Clavaminate synthase-like"/>
    <property type="match status" value="1"/>
</dbReference>
<dbReference type="AlphaFoldDB" id="A0A224Z525"/>
<organism evidence="1">
    <name type="scientific">Rhipicephalus zambeziensis</name>
    <dbReference type="NCBI Taxonomy" id="60191"/>
    <lineage>
        <taxon>Eukaryota</taxon>
        <taxon>Metazoa</taxon>
        <taxon>Ecdysozoa</taxon>
        <taxon>Arthropoda</taxon>
        <taxon>Chelicerata</taxon>
        <taxon>Arachnida</taxon>
        <taxon>Acari</taxon>
        <taxon>Parasitiformes</taxon>
        <taxon>Ixodida</taxon>
        <taxon>Ixodoidea</taxon>
        <taxon>Ixodidae</taxon>
        <taxon>Rhipicephalinae</taxon>
        <taxon>Rhipicephalus</taxon>
        <taxon>Rhipicephalus</taxon>
    </lineage>
</organism>
<protein>
    <submittedName>
        <fullName evidence="1">Phosphatidylserine specific receptor ptdserr</fullName>
    </submittedName>
</protein>
<proteinExistence type="predicted"/>